<dbReference type="RefSeq" id="WP_013152799.1">
    <property type="nucleotide sequence ID" value="NC_014210.1"/>
</dbReference>
<evidence type="ECO:0000313" key="2">
    <source>
        <dbReference type="Proteomes" id="UP000002219"/>
    </source>
</evidence>
<reference evidence="1 2" key="1">
    <citation type="journal article" date="2010" name="Stand. Genomic Sci.">
        <title>Complete genome sequence of Nocardiopsis dassonvillei type strain (IMRU 509).</title>
        <authorList>
            <person name="Sun H."/>
            <person name="Lapidus A."/>
            <person name="Nolan M."/>
            <person name="Lucas S."/>
            <person name="Del Rio T.G."/>
            <person name="Tice H."/>
            <person name="Cheng J.F."/>
            <person name="Tapia R."/>
            <person name="Han C."/>
            <person name="Goodwin L."/>
            <person name="Pitluck S."/>
            <person name="Pagani I."/>
            <person name="Ivanova N."/>
            <person name="Mavromatis K."/>
            <person name="Mikhailova N."/>
            <person name="Pati A."/>
            <person name="Chen A."/>
            <person name="Palaniappan K."/>
            <person name="Land M."/>
            <person name="Hauser L."/>
            <person name="Chang Y.J."/>
            <person name="Jeffries C.D."/>
            <person name="Djao O.D."/>
            <person name="Rohde M."/>
            <person name="Sikorski J."/>
            <person name="Goker M."/>
            <person name="Woyke T."/>
            <person name="Bristow J."/>
            <person name="Eisen J.A."/>
            <person name="Markowitz V."/>
            <person name="Hugenholtz P."/>
            <person name="Kyrpides N.C."/>
            <person name="Klenk H.P."/>
        </authorList>
    </citation>
    <scope>NUCLEOTIDE SEQUENCE [LARGE SCALE GENOMIC DNA]</scope>
    <source>
        <strain evidence="2">ATCC 23218 / DSM 43111 / CIP 107115 / JCM 7437 / KCTC 9190 / NBRC 14626 / NCTC 10488 / NRRL B-5397 / IMRU 509</strain>
    </source>
</reference>
<dbReference type="Proteomes" id="UP000002219">
    <property type="component" value="Chromosome 1"/>
</dbReference>
<dbReference type="STRING" id="446468.Ndas_1764"/>
<name>D7B5C5_NOCDD</name>
<dbReference type="EMBL" id="CP002040">
    <property type="protein sequence ID" value="ADH67192.1"/>
    <property type="molecule type" value="Genomic_DNA"/>
</dbReference>
<accession>D7B5C5</accession>
<dbReference type="GeneID" id="91484364"/>
<organism evidence="1 2">
    <name type="scientific">Nocardiopsis dassonvillei (strain ATCC 23218 / DSM 43111 / CIP 107115 / JCM 7437 / KCTC 9190 / NBRC 14626 / NCTC 10488 / NRRL B-5397 / IMRU 509)</name>
    <name type="common">Actinomadura dassonvillei</name>
    <dbReference type="NCBI Taxonomy" id="446468"/>
    <lineage>
        <taxon>Bacteria</taxon>
        <taxon>Bacillati</taxon>
        <taxon>Actinomycetota</taxon>
        <taxon>Actinomycetes</taxon>
        <taxon>Streptosporangiales</taxon>
        <taxon>Nocardiopsidaceae</taxon>
        <taxon>Nocardiopsis</taxon>
    </lineage>
</organism>
<dbReference type="eggNOG" id="ENOG5030UXS">
    <property type="taxonomic scope" value="Bacteria"/>
</dbReference>
<dbReference type="KEGG" id="nda:Ndas_1764"/>
<dbReference type="AlphaFoldDB" id="D7B5C5"/>
<proteinExistence type="predicted"/>
<evidence type="ECO:0000313" key="1">
    <source>
        <dbReference type="EMBL" id="ADH67192.1"/>
    </source>
</evidence>
<keyword evidence="2" id="KW-1185">Reference proteome</keyword>
<dbReference type="HOGENOM" id="CLU_1446269_0_0_11"/>
<dbReference type="OrthoDB" id="3475645at2"/>
<sequence>MERLYELNRPPEDTEALLGAGGPRVGALLRGLCGGRAVPVAGRARAVGLAEALSLADRVDPAWVAGVEGRSDRARTRLLDAGRGADLELALHMTMLLCTPCLDPADDEDVDAHAVSGALLWLACRLVGPALCGDPDREGLESLLAGGWWPLGRVDGALVATAYRGSGTRALFAAPGPEAAHTRARTC</sequence>
<protein>
    <submittedName>
        <fullName evidence="1">Uncharacterized protein</fullName>
    </submittedName>
</protein>
<gene>
    <name evidence="1" type="ordered locus">Ndas_1764</name>
</gene>